<reference evidence="2" key="1">
    <citation type="submission" date="2016-10" db="EMBL/GenBank/DDBJ databases">
        <authorList>
            <person name="Varghese N."/>
            <person name="Submissions S."/>
        </authorList>
    </citation>
    <scope>NUCLEOTIDE SEQUENCE [LARGE SCALE GENOMIC DNA]</scope>
    <source>
        <strain evidence="2">Gh-48</strain>
    </source>
</reference>
<dbReference type="STRING" id="551995.SAMN05192574_105283"/>
<sequence>MDMHARLTKDQLFDILQKLDSPFVPTTRLYIYTEGLGAGFENNFIMASHFLLPQIENSLRVIADLKQISVTNFRKPEQFENTFGRVLEKLAPDMNADLYAELQSFFLDSTNVNFRNELLHGLIDTASTQHFGYYAWWLSLKLIYFTNTYFSLGKTENP</sequence>
<organism evidence="1 2">
    <name type="scientific">Mucilaginibacter gossypiicola</name>
    <dbReference type="NCBI Taxonomy" id="551995"/>
    <lineage>
        <taxon>Bacteria</taxon>
        <taxon>Pseudomonadati</taxon>
        <taxon>Bacteroidota</taxon>
        <taxon>Sphingobacteriia</taxon>
        <taxon>Sphingobacteriales</taxon>
        <taxon>Sphingobacteriaceae</taxon>
        <taxon>Mucilaginibacter</taxon>
    </lineage>
</organism>
<dbReference type="Proteomes" id="UP000198942">
    <property type="component" value="Unassembled WGS sequence"/>
</dbReference>
<gene>
    <name evidence="1" type="ORF">SAMN05192574_105283</name>
</gene>
<name>A0A1H8LXD5_9SPHI</name>
<evidence type="ECO:0000313" key="2">
    <source>
        <dbReference type="Proteomes" id="UP000198942"/>
    </source>
</evidence>
<protein>
    <recommendedName>
        <fullName evidence="3">DUF4209 domain-containing protein</fullName>
    </recommendedName>
</protein>
<proteinExistence type="predicted"/>
<evidence type="ECO:0008006" key="3">
    <source>
        <dbReference type="Google" id="ProtNLM"/>
    </source>
</evidence>
<evidence type="ECO:0000313" key="1">
    <source>
        <dbReference type="EMBL" id="SEO09526.1"/>
    </source>
</evidence>
<accession>A0A1H8LXD5</accession>
<keyword evidence="2" id="KW-1185">Reference proteome</keyword>
<dbReference type="EMBL" id="FOCL01000005">
    <property type="protein sequence ID" value="SEO09526.1"/>
    <property type="molecule type" value="Genomic_DNA"/>
</dbReference>
<dbReference type="AlphaFoldDB" id="A0A1H8LXD5"/>